<dbReference type="Proteomes" id="UP000000271">
    <property type="component" value="Chromosome"/>
</dbReference>
<dbReference type="AlphaFoldDB" id="D6Y0Y2"/>
<dbReference type="InterPro" id="IPR058355">
    <property type="entry name" value="DUF8042"/>
</dbReference>
<gene>
    <name evidence="2" type="ordered locus">Bsel_1068</name>
</gene>
<dbReference type="HOGENOM" id="CLU_1966143_0_0_9"/>
<dbReference type="KEGG" id="bse:Bsel_1068"/>
<dbReference type="OrthoDB" id="2966397at2"/>
<name>D6Y0Y2_BACIE</name>
<accession>D6Y0Y2</accession>
<dbReference type="Pfam" id="PF26154">
    <property type="entry name" value="DUF8042"/>
    <property type="match status" value="1"/>
</dbReference>
<proteinExistence type="predicted"/>
<organism evidence="2 3">
    <name type="scientific">Bacillus selenitireducens (strain ATCC 700615 / DSM 15326 / MLS10)</name>
    <dbReference type="NCBI Taxonomy" id="439292"/>
    <lineage>
        <taxon>Bacteria</taxon>
        <taxon>Bacillati</taxon>
        <taxon>Bacillota</taxon>
        <taxon>Bacilli</taxon>
        <taxon>Bacillales</taxon>
        <taxon>Bacillaceae</taxon>
        <taxon>Salisediminibacterium</taxon>
    </lineage>
</organism>
<protein>
    <recommendedName>
        <fullName evidence="1">DUF8042 domain-containing protein</fullName>
    </recommendedName>
</protein>
<dbReference type="RefSeq" id="WP_013172010.1">
    <property type="nucleotide sequence ID" value="NC_014219.1"/>
</dbReference>
<feature type="domain" description="DUF8042" evidence="1">
    <location>
        <begin position="6"/>
        <end position="121"/>
    </location>
</feature>
<evidence type="ECO:0000259" key="1">
    <source>
        <dbReference type="Pfam" id="PF26154"/>
    </source>
</evidence>
<evidence type="ECO:0000313" key="3">
    <source>
        <dbReference type="Proteomes" id="UP000000271"/>
    </source>
</evidence>
<sequence length="127" mass="14953">MTRKLTKAQREFLANYSDFLVEVEASLQYVSECYIKDDHDIGDRLMKSVMAGLEPYNEENLTLQSIFHEDETALRQLKTFIEAARWAIEVESSFPSEEQRMRFLHETLMPRLKNWKGSVDRYAIELA</sequence>
<dbReference type="EMBL" id="CP001791">
    <property type="protein sequence ID" value="ADH98586.1"/>
    <property type="molecule type" value="Genomic_DNA"/>
</dbReference>
<reference evidence="2" key="1">
    <citation type="submission" date="2009-10" db="EMBL/GenBank/DDBJ databases">
        <title>Complete sequence of Bacillus selenitireducens MLS10.</title>
        <authorList>
            <consortium name="US DOE Joint Genome Institute"/>
            <person name="Lucas S."/>
            <person name="Copeland A."/>
            <person name="Lapidus A."/>
            <person name="Glavina del Rio T."/>
            <person name="Dalin E."/>
            <person name="Tice H."/>
            <person name="Bruce D."/>
            <person name="Goodwin L."/>
            <person name="Pitluck S."/>
            <person name="Sims D."/>
            <person name="Brettin T."/>
            <person name="Detter J.C."/>
            <person name="Han C."/>
            <person name="Larimer F."/>
            <person name="Land M."/>
            <person name="Hauser L."/>
            <person name="Kyrpides N."/>
            <person name="Ovchinnikova G."/>
            <person name="Stolz J."/>
        </authorList>
    </citation>
    <scope>NUCLEOTIDE SEQUENCE [LARGE SCALE GENOMIC DNA]</scope>
    <source>
        <strain evidence="2">MLS10</strain>
    </source>
</reference>
<keyword evidence="3" id="KW-1185">Reference proteome</keyword>
<evidence type="ECO:0000313" key="2">
    <source>
        <dbReference type="EMBL" id="ADH98586.1"/>
    </source>
</evidence>